<feature type="transmembrane region" description="Helical" evidence="1">
    <location>
        <begin position="112"/>
        <end position="131"/>
    </location>
</feature>
<reference evidence="3 4" key="1">
    <citation type="submission" date="2016-10" db="EMBL/GenBank/DDBJ databases">
        <authorList>
            <person name="de Groot N.N."/>
        </authorList>
    </citation>
    <scope>NUCLEOTIDE SEQUENCE [LARGE SCALE GENOMIC DNA]</scope>
    <source>
        <strain evidence="3 4">DSM 15695</strain>
    </source>
</reference>
<accession>A0A1H9EMF8</accession>
<dbReference type="Proteomes" id="UP000198833">
    <property type="component" value="Unassembled WGS sequence"/>
</dbReference>
<evidence type="ECO:0000313" key="3">
    <source>
        <dbReference type="EMBL" id="SEQ26819.1"/>
    </source>
</evidence>
<dbReference type="RefSeq" id="WP_092572049.1">
    <property type="nucleotide sequence ID" value="NZ_CP149446.1"/>
</dbReference>
<keyword evidence="1" id="KW-0472">Membrane</keyword>
<gene>
    <name evidence="3" type="ORF">SAMN04488558_10781</name>
</gene>
<dbReference type="OrthoDB" id="9805856at2"/>
<dbReference type="STRING" id="89093.SAMN04488558_10781"/>
<evidence type="ECO:0000313" key="4">
    <source>
        <dbReference type="Proteomes" id="UP000198833"/>
    </source>
</evidence>
<dbReference type="InterPro" id="IPR010982">
    <property type="entry name" value="Lambda_DNA-bd_dom_sf"/>
</dbReference>
<dbReference type="SUPFAM" id="SSF47413">
    <property type="entry name" value="lambda repressor-like DNA-binding domains"/>
    <property type="match status" value="1"/>
</dbReference>
<feature type="transmembrane region" description="Helical" evidence="1">
    <location>
        <begin position="137"/>
        <end position="157"/>
    </location>
</feature>
<keyword evidence="4" id="KW-1185">Reference proteome</keyword>
<keyword evidence="1" id="KW-0812">Transmembrane</keyword>
<organism evidence="3 4">
    <name type="scientific">Ignavigranum ruoffiae</name>
    <dbReference type="NCBI Taxonomy" id="89093"/>
    <lineage>
        <taxon>Bacteria</taxon>
        <taxon>Bacillati</taxon>
        <taxon>Bacillota</taxon>
        <taxon>Bacilli</taxon>
        <taxon>Lactobacillales</taxon>
        <taxon>Aerococcaceae</taxon>
        <taxon>Ignavigranum</taxon>
    </lineage>
</organism>
<name>A0A1H9EMF8_9LACT</name>
<feature type="transmembrane region" description="Helical" evidence="1">
    <location>
        <begin position="83"/>
        <end position="105"/>
    </location>
</feature>
<evidence type="ECO:0000256" key="1">
    <source>
        <dbReference type="SAM" id="Phobius"/>
    </source>
</evidence>
<protein>
    <recommendedName>
        <fullName evidence="2">HTH cro/C1-type domain-containing protein</fullName>
    </recommendedName>
</protein>
<dbReference type="Gene3D" id="1.10.260.40">
    <property type="entry name" value="lambda repressor-like DNA-binding domains"/>
    <property type="match status" value="1"/>
</dbReference>
<sequence length="168" mass="19366">MDQIGEIIKHRRLQLGMTQYTLADKIYVVPKTIQRWEHNKCQPDWLSRRLLTRLFQLEAGSVQMNSPERTDSNSSASDFFKKALRIILAVGALLAFVCRFLYLFIHRPGQGLLKIFIKTGCGLLIVLALRFMPATSFYINLLLLTAIYLALRLYFYYGQEVNGSEKSI</sequence>
<feature type="domain" description="HTH cro/C1-type" evidence="2">
    <location>
        <begin position="8"/>
        <end position="44"/>
    </location>
</feature>
<dbReference type="PROSITE" id="PS50943">
    <property type="entry name" value="HTH_CROC1"/>
    <property type="match status" value="1"/>
</dbReference>
<dbReference type="AlphaFoldDB" id="A0A1H9EMF8"/>
<dbReference type="CDD" id="cd00093">
    <property type="entry name" value="HTH_XRE"/>
    <property type="match status" value="1"/>
</dbReference>
<evidence type="ECO:0000259" key="2">
    <source>
        <dbReference type="PROSITE" id="PS50943"/>
    </source>
</evidence>
<dbReference type="GO" id="GO:0003677">
    <property type="term" value="F:DNA binding"/>
    <property type="evidence" value="ECO:0007669"/>
    <property type="project" value="InterPro"/>
</dbReference>
<dbReference type="EMBL" id="FOEN01000007">
    <property type="protein sequence ID" value="SEQ26819.1"/>
    <property type="molecule type" value="Genomic_DNA"/>
</dbReference>
<keyword evidence="1" id="KW-1133">Transmembrane helix</keyword>
<proteinExistence type="predicted"/>
<dbReference type="InterPro" id="IPR001387">
    <property type="entry name" value="Cro/C1-type_HTH"/>
</dbReference>